<sequence>MRAYLEHLPVSDTASWSLRDRRLDDAIPFQWHHHPEYELTLTLNSRGQRFVGDHVGTYGHADLVLIGPNLPHTWASRAKLLADAPHVALVFWFRGAWIAGMTDGTVELRPVRDLLERAQAGLAFAPETGLALMADFQDMFGLPPLQRLHGLLSILMRLAGDATARPLSRAVPQVVQGGRSRLDRVLAHLHRHYAEPLRMAELAGIAALSVSGLHRMFVRHTQTSITRYVAGLRIGEACSRLSTTMQPIGLIAEAVGYPSLANFNRQFRALRGMTPRAYRRMFAPRDVVGDGLKTP</sequence>
<feature type="domain" description="HTH araC/xylS-type" evidence="4">
    <location>
        <begin position="183"/>
        <end position="281"/>
    </location>
</feature>
<dbReference type="InterPro" id="IPR011051">
    <property type="entry name" value="RmlC_Cupin_sf"/>
</dbReference>
<dbReference type="Proteomes" id="UP001202887">
    <property type="component" value="Unassembled WGS sequence"/>
</dbReference>
<proteinExistence type="predicted"/>
<dbReference type="SUPFAM" id="SSF46689">
    <property type="entry name" value="Homeodomain-like"/>
    <property type="match status" value="2"/>
</dbReference>
<dbReference type="GO" id="GO:0043565">
    <property type="term" value="F:sequence-specific DNA binding"/>
    <property type="evidence" value="ECO:0007669"/>
    <property type="project" value="InterPro"/>
</dbReference>
<evidence type="ECO:0000259" key="4">
    <source>
        <dbReference type="PROSITE" id="PS01124"/>
    </source>
</evidence>
<evidence type="ECO:0000256" key="2">
    <source>
        <dbReference type="ARBA" id="ARBA00023125"/>
    </source>
</evidence>
<evidence type="ECO:0000256" key="1">
    <source>
        <dbReference type="ARBA" id="ARBA00023015"/>
    </source>
</evidence>
<gene>
    <name evidence="5" type="ORF">GHA01_17960</name>
    <name evidence="6" type="ORF">K1W68_10775</name>
</gene>
<reference evidence="5 7" key="1">
    <citation type="submission" date="2019-06" db="EMBL/GenBank/DDBJ databases">
        <title>Whole genome shotgun sequence of Komagataeibacter hansenii NBRC 14820.</title>
        <authorList>
            <person name="Hosoyama A."/>
            <person name="Uohara A."/>
            <person name="Ohji S."/>
            <person name="Ichikawa N."/>
        </authorList>
    </citation>
    <scope>NUCLEOTIDE SEQUENCE [LARGE SCALE GENOMIC DNA]</scope>
    <source>
        <strain evidence="5 7">NBRC 14820</strain>
    </source>
</reference>
<comment type="caution">
    <text evidence="6">The sequence shown here is derived from an EMBL/GenBank/DDBJ whole genome shotgun (WGS) entry which is preliminary data.</text>
</comment>
<evidence type="ECO:0000313" key="5">
    <source>
        <dbReference type="EMBL" id="GEC63947.1"/>
    </source>
</evidence>
<dbReference type="Gene3D" id="1.10.10.60">
    <property type="entry name" value="Homeodomain-like"/>
    <property type="match status" value="1"/>
</dbReference>
<keyword evidence="1" id="KW-0805">Transcription regulation</keyword>
<reference evidence="6" key="2">
    <citation type="journal article" date="2021" name="Polymers (Basel)">
        <title>Highly Stretchable Bacterial Cellulose Produced by Komagataeibacter hansenii SI1.</title>
        <authorList>
            <person name="Cielecka I."/>
            <person name="Ryngajllo M."/>
            <person name="Maniukiewicz W."/>
            <person name="Bielecki S."/>
        </authorList>
    </citation>
    <scope>NUCLEOTIDE SEQUENCE</scope>
    <source>
        <strain evidence="6">SI1</strain>
    </source>
</reference>
<evidence type="ECO:0000313" key="7">
    <source>
        <dbReference type="Proteomes" id="UP000319478"/>
    </source>
</evidence>
<dbReference type="InterPro" id="IPR009057">
    <property type="entry name" value="Homeodomain-like_sf"/>
</dbReference>
<evidence type="ECO:0000256" key="3">
    <source>
        <dbReference type="ARBA" id="ARBA00023163"/>
    </source>
</evidence>
<dbReference type="GO" id="GO:0003700">
    <property type="term" value="F:DNA-binding transcription factor activity"/>
    <property type="evidence" value="ECO:0007669"/>
    <property type="project" value="InterPro"/>
</dbReference>
<name>A0AAW5ERN8_NOVHA</name>
<accession>A0AAW5ERN8</accession>
<protein>
    <submittedName>
        <fullName evidence="6">AraC family transcriptional regulator</fullName>
    </submittedName>
</protein>
<dbReference type="AlphaFoldDB" id="A0AAW5ERN8"/>
<keyword evidence="2" id="KW-0238">DNA-binding</keyword>
<keyword evidence="3" id="KW-0804">Transcription</keyword>
<dbReference type="SUPFAM" id="SSF51182">
    <property type="entry name" value="RmlC-like cupins"/>
    <property type="match status" value="1"/>
</dbReference>
<dbReference type="SMART" id="SM00342">
    <property type="entry name" value="HTH_ARAC"/>
    <property type="match status" value="1"/>
</dbReference>
<organism evidence="6 8">
    <name type="scientific">Novacetimonas hansenii</name>
    <name type="common">Komagataeibacter hansenii</name>
    <dbReference type="NCBI Taxonomy" id="436"/>
    <lineage>
        <taxon>Bacteria</taxon>
        <taxon>Pseudomonadati</taxon>
        <taxon>Pseudomonadota</taxon>
        <taxon>Alphaproteobacteria</taxon>
        <taxon>Acetobacterales</taxon>
        <taxon>Acetobacteraceae</taxon>
        <taxon>Novacetimonas</taxon>
    </lineage>
</organism>
<dbReference type="RefSeq" id="WP_048858797.1">
    <property type="nucleotide sequence ID" value="NZ_JAIBCX010000027.1"/>
</dbReference>
<dbReference type="CDD" id="cd06976">
    <property type="entry name" value="cupin_MtlR-like_N"/>
    <property type="match status" value="1"/>
</dbReference>
<dbReference type="InterPro" id="IPR018060">
    <property type="entry name" value="HTH_AraC"/>
</dbReference>
<dbReference type="PANTHER" id="PTHR43280:SF27">
    <property type="entry name" value="TRANSCRIPTIONAL REGULATOR MTLR"/>
    <property type="match status" value="1"/>
</dbReference>
<dbReference type="Pfam" id="PF12833">
    <property type="entry name" value="HTH_18"/>
    <property type="match status" value="1"/>
</dbReference>
<dbReference type="PROSITE" id="PS01124">
    <property type="entry name" value="HTH_ARAC_FAMILY_2"/>
    <property type="match status" value="1"/>
</dbReference>
<dbReference type="PANTHER" id="PTHR43280">
    <property type="entry name" value="ARAC-FAMILY TRANSCRIPTIONAL REGULATOR"/>
    <property type="match status" value="1"/>
</dbReference>
<evidence type="ECO:0000313" key="8">
    <source>
        <dbReference type="Proteomes" id="UP001202887"/>
    </source>
</evidence>
<evidence type="ECO:0000313" key="6">
    <source>
        <dbReference type="EMBL" id="MCJ8354467.1"/>
    </source>
</evidence>
<dbReference type="EMBL" id="JAIBCX010000027">
    <property type="protein sequence ID" value="MCJ8354467.1"/>
    <property type="molecule type" value="Genomic_DNA"/>
</dbReference>
<keyword evidence="7" id="KW-1185">Reference proteome</keyword>
<dbReference type="EMBL" id="BJNN01000093">
    <property type="protein sequence ID" value="GEC63947.1"/>
    <property type="molecule type" value="Genomic_DNA"/>
</dbReference>
<dbReference type="Proteomes" id="UP000319478">
    <property type="component" value="Unassembled WGS sequence"/>
</dbReference>
<reference evidence="6" key="3">
    <citation type="submission" date="2022-03" db="EMBL/GenBank/DDBJ databases">
        <authorList>
            <person name="Ryngajllo M."/>
            <person name="Jacek P."/>
            <person name="Kubiak K."/>
        </authorList>
    </citation>
    <scope>NUCLEOTIDE SEQUENCE</scope>
    <source>
        <strain evidence="6">SI1</strain>
    </source>
</reference>